<name>A0A916Y6I5_9SPHN</name>
<evidence type="ECO:0000256" key="1">
    <source>
        <dbReference type="ARBA" id="ARBA00007074"/>
    </source>
</evidence>
<dbReference type="Proteomes" id="UP000598997">
    <property type="component" value="Unassembled WGS sequence"/>
</dbReference>
<dbReference type="Pfam" id="PF00877">
    <property type="entry name" value="NLPC_P60"/>
    <property type="match status" value="1"/>
</dbReference>
<keyword evidence="7" id="KW-1185">Reference proteome</keyword>
<gene>
    <name evidence="6" type="ORF">GCM10010989_03930</name>
</gene>
<keyword evidence="4" id="KW-0788">Thiol protease</keyword>
<sequence length="136" mass="14308">MSNPHTVAAAEAFVGSPFRLRGRDPMTGLDCVGLIAAVTDRVGGKARPPTSYGLRNTSINAMLSSASASGLRRTENPSAGDVLLFDLGAGQFHLAVAVGPEAIVHAHAGLRKVVQGKPDPSWKRIAAWQIPTHFKD</sequence>
<dbReference type="PROSITE" id="PS51935">
    <property type="entry name" value="NLPC_P60"/>
    <property type="match status" value="1"/>
</dbReference>
<proteinExistence type="inferred from homology"/>
<evidence type="ECO:0000313" key="7">
    <source>
        <dbReference type="Proteomes" id="UP000598997"/>
    </source>
</evidence>
<dbReference type="InterPro" id="IPR038765">
    <property type="entry name" value="Papain-like_cys_pep_sf"/>
</dbReference>
<evidence type="ECO:0000259" key="5">
    <source>
        <dbReference type="PROSITE" id="PS51935"/>
    </source>
</evidence>
<dbReference type="AlphaFoldDB" id="A0A916Y6I5"/>
<comment type="caution">
    <text evidence="6">The sequence shown here is derived from an EMBL/GenBank/DDBJ whole genome shotgun (WGS) entry which is preliminary data.</text>
</comment>
<evidence type="ECO:0000256" key="2">
    <source>
        <dbReference type="ARBA" id="ARBA00022670"/>
    </source>
</evidence>
<keyword evidence="2" id="KW-0645">Protease</keyword>
<comment type="similarity">
    <text evidence="1">Belongs to the peptidase C40 family.</text>
</comment>
<dbReference type="GO" id="GO:0006508">
    <property type="term" value="P:proteolysis"/>
    <property type="evidence" value="ECO:0007669"/>
    <property type="project" value="UniProtKB-KW"/>
</dbReference>
<evidence type="ECO:0000256" key="3">
    <source>
        <dbReference type="ARBA" id="ARBA00022801"/>
    </source>
</evidence>
<dbReference type="Gene3D" id="3.90.1720.10">
    <property type="entry name" value="endopeptidase domain like (from Nostoc punctiforme)"/>
    <property type="match status" value="1"/>
</dbReference>
<dbReference type="InterPro" id="IPR000064">
    <property type="entry name" value="NLP_P60_dom"/>
</dbReference>
<organism evidence="6 7">
    <name type="scientific">Croceicoccus pelagius</name>
    <dbReference type="NCBI Taxonomy" id="1703341"/>
    <lineage>
        <taxon>Bacteria</taxon>
        <taxon>Pseudomonadati</taxon>
        <taxon>Pseudomonadota</taxon>
        <taxon>Alphaproteobacteria</taxon>
        <taxon>Sphingomonadales</taxon>
        <taxon>Erythrobacteraceae</taxon>
        <taxon>Croceicoccus</taxon>
    </lineage>
</organism>
<accession>A0A916Y6I5</accession>
<protein>
    <recommendedName>
        <fullName evidence="5">NlpC/P60 domain-containing protein</fullName>
    </recommendedName>
</protein>
<reference evidence="6 7" key="1">
    <citation type="journal article" date="2014" name="Int. J. Syst. Evol. Microbiol.">
        <title>Complete genome sequence of Corynebacterium casei LMG S-19264T (=DSM 44701T), isolated from a smear-ripened cheese.</title>
        <authorList>
            <consortium name="US DOE Joint Genome Institute (JGI-PGF)"/>
            <person name="Walter F."/>
            <person name="Albersmeier A."/>
            <person name="Kalinowski J."/>
            <person name="Ruckert C."/>
        </authorList>
    </citation>
    <scope>NUCLEOTIDE SEQUENCE [LARGE SCALE GENOMIC DNA]</scope>
    <source>
        <strain evidence="6 7">CGMCC 1.15358</strain>
    </source>
</reference>
<dbReference type="RefSeq" id="WP_066765418.1">
    <property type="nucleotide sequence ID" value="NZ_BMIO01000001.1"/>
</dbReference>
<dbReference type="SUPFAM" id="SSF54001">
    <property type="entry name" value="Cysteine proteinases"/>
    <property type="match status" value="1"/>
</dbReference>
<dbReference type="EMBL" id="BMIO01000001">
    <property type="protein sequence ID" value="GGD33074.1"/>
    <property type="molecule type" value="Genomic_DNA"/>
</dbReference>
<feature type="domain" description="NlpC/P60" evidence="5">
    <location>
        <begin position="1"/>
        <end position="133"/>
    </location>
</feature>
<evidence type="ECO:0000313" key="6">
    <source>
        <dbReference type="EMBL" id="GGD33074.1"/>
    </source>
</evidence>
<keyword evidence="3" id="KW-0378">Hydrolase</keyword>
<evidence type="ECO:0000256" key="4">
    <source>
        <dbReference type="ARBA" id="ARBA00022807"/>
    </source>
</evidence>
<dbReference type="GO" id="GO:0008234">
    <property type="term" value="F:cysteine-type peptidase activity"/>
    <property type="evidence" value="ECO:0007669"/>
    <property type="project" value="UniProtKB-KW"/>
</dbReference>